<dbReference type="SUPFAM" id="SSF53335">
    <property type="entry name" value="S-adenosyl-L-methionine-dependent methyltransferases"/>
    <property type="match status" value="1"/>
</dbReference>
<dbReference type="CDD" id="cd02440">
    <property type="entry name" value="AdoMet_MTases"/>
    <property type="match status" value="1"/>
</dbReference>
<gene>
    <name evidence="2" type="ORF">ETAA1_45720</name>
</gene>
<keyword evidence="3" id="KW-1185">Reference proteome</keyword>
<dbReference type="AlphaFoldDB" id="A0A517XYK6"/>
<proteinExistence type="predicted"/>
<sequence>MTPPRFDWLAPHYARVEAVTFGGLLQWCRTALLPDVADARRVLILGEGDGRFLAAFLAANRVASVHVVDASAAMVALARRRVAADGRVRWHVADARRLDWPAAAYDLIVTNFWLDCFPAAELARLVPRLAGALEPSGRWLVGDFAVPPGTWVRRAAARGALAGMYAAFRLTTRIPAGRLADPAPALRAAGLDVVRAERRLGGFLAATLWRRA</sequence>
<organism evidence="2 3">
    <name type="scientific">Urbifossiella limnaea</name>
    <dbReference type="NCBI Taxonomy" id="2528023"/>
    <lineage>
        <taxon>Bacteria</taxon>
        <taxon>Pseudomonadati</taxon>
        <taxon>Planctomycetota</taxon>
        <taxon>Planctomycetia</taxon>
        <taxon>Gemmatales</taxon>
        <taxon>Gemmataceae</taxon>
        <taxon>Urbifossiella</taxon>
    </lineage>
</organism>
<reference evidence="2 3" key="1">
    <citation type="submission" date="2019-02" db="EMBL/GenBank/DDBJ databases">
        <title>Deep-cultivation of Planctomycetes and their phenomic and genomic characterization uncovers novel biology.</title>
        <authorList>
            <person name="Wiegand S."/>
            <person name="Jogler M."/>
            <person name="Boedeker C."/>
            <person name="Pinto D."/>
            <person name="Vollmers J."/>
            <person name="Rivas-Marin E."/>
            <person name="Kohn T."/>
            <person name="Peeters S.H."/>
            <person name="Heuer A."/>
            <person name="Rast P."/>
            <person name="Oberbeckmann S."/>
            <person name="Bunk B."/>
            <person name="Jeske O."/>
            <person name="Meyerdierks A."/>
            <person name="Storesund J.E."/>
            <person name="Kallscheuer N."/>
            <person name="Luecker S."/>
            <person name="Lage O.M."/>
            <person name="Pohl T."/>
            <person name="Merkel B.J."/>
            <person name="Hornburger P."/>
            <person name="Mueller R.-W."/>
            <person name="Bruemmer F."/>
            <person name="Labrenz M."/>
            <person name="Spormann A.M."/>
            <person name="Op den Camp H."/>
            <person name="Overmann J."/>
            <person name="Amann R."/>
            <person name="Jetten M.S.M."/>
            <person name="Mascher T."/>
            <person name="Medema M.H."/>
            <person name="Devos D.P."/>
            <person name="Kaster A.-K."/>
            <person name="Ovreas L."/>
            <person name="Rohde M."/>
            <person name="Galperin M.Y."/>
            <person name="Jogler C."/>
        </authorList>
    </citation>
    <scope>NUCLEOTIDE SEQUENCE [LARGE SCALE GENOMIC DNA]</scope>
    <source>
        <strain evidence="2 3">ETA_A1</strain>
    </source>
</reference>
<dbReference type="RefSeq" id="WP_202920337.1">
    <property type="nucleotide sequence ID" value="NZ_CP036273.1"/>
</dbReference>
<name>A0A517XYK6_9BACT</name>
<dbReference type="KEGG" id="uli:ETAA1_45720"/>
<accession>A0A517XYK6</accession>
<dbReference type="InterPro" id="IPR029063">
    <property type="entry name" value="SAM-dependent_MTases_sf"/>
</dbReference>
<evidence type="ECO:0000313" key="2">
    <source>
        <dbReference type="EMBL" id="QDU22589.1"/>
    </source>
</evidence>
<dbReference type="Gene3D" id="3.40.50.150">
    <property type="entry name" value="Vaccinia Virus protein VP39"/>
    <property type="match status" value="1"/>
</dbReference>
<dbReference type="InterPro" id="IPR041698">
    <property type="entry name" value="Methyltransf_25"/>
</dbReference>
<protein>
    <recommendedName>
        <fullName evidence="1">Methyltransferase domain-containing protein</fullName>
    </recommendedName>
</protein>
<dbReference type="Pfam" id="PF13649">
    <property type="entry name" value="Methyltransf_25"/>
    <property type="match status" value="1"/>
</dbReference>
<dbReference type="Proteomes" id="UP000319576">
    <property type="component" value="Chromosome"/>
</dbReference>
<feature type="domain" description="Methyltransferase" evidence="1">
    <location>
        <begin position="42"/>
        <end position="137"/>
    </location>
</feature>
<evidence type="ECO:0000313" key="3">
    <source>
        <dbReference type="Proteomes" id="UP000319576"/>
    </source>
</evidence>
<evidence type="ECO:0000259" key="1">
    <source>
        <dbReference type="Pfam" id="PF13649"/>
    </source>
</evidence>
<dbReference type="EMBL" id="CP036273">
    <property type="protein sequence ID" value="QDU22589.1"/>
    <property type="molecule type" value="Genomic_DNA"/>
</dbReference>